<comment type="caution">
    <text evidence="3">The sequence shown here is derived from an EMBL/GenBank/DDBJ whole genome shotgun (WGS) entry which is preliminary data.</text>
</comment>
<keyword evidence="4" id="KW-1185">Reference proteome</keyword>
<reference evidence="3 4" key="1">
    <citation type="submission" date="2016-02" db="EMBL/GenBank/DDBJ databases">
        <title>Genome analysis of coral dinoflagellate symbionts highlights evolutionary adaptations to a symbiotic lifestyle.</title>
        <authorList>
            <person name="Aranda M."/>
            <person name="Li Y."/>
            <person name="Liew Y.J."/>
            <person name="Baumgarten S."/>
            <person name="Simakov O."/>
            <person name="Wilson M."/>
            <person name="Piel J."/>
            <person name="Ashoor H."/>
            <person name="Bougouffa S."/>
            <person name="Bajic V.B."/>
            <person name="Ryu T."/>
            <person name="Ravasi T."/>
            <person name="Bayer T."/>
            <person name="Micklem G."/>
            <person name="Kim H."/>
            <person name="Bhak J."/>
            <person name="Lajeunesse T.C."/>
            <person name="Voolstra C.R."/>
        </authorList>
    </citation>
    <scope>NUCLEOTIDE SEQUENCE [LARGE SCALE GENOMIC DNA]</scope>
    <source>
        <strain evidence="3 4">CCMP2467</strain>
    </source>
</reference>
<feature type="coiled-coil region" evidence="1">
    <location>
        <begin position="242"/>
        <end position="295"/>
    </location>
</feature>
<keyword evidence="1" id="KW-0175">Coiled coil</keyword>
<name>A0A1Q9E3F2_SYMMI</name>
<dbReference type="OrthoDB" id="423199at2759"/>
<evidence type="ECO:0000313" key="4">
    <source>
        <dbReference type="Proteomes" id="UP000186817"/>
    </source>
</evidence>
<evidence type="ECO:0000256" key="1">
    <source>
        <dbReference type="SAM" id="Coils"/>
    </source>
</evidence>
<proteinExistence type="predicted"/>
<evidence type="ECO:0000313" key="3">
    <source>
        <dbReference type="EMBL" id="OLQ01948.1"/>
    </source>
</evidence>
<dbReference type="Proteomes" id="UP000186817">
    <property type="component" value="Unassembled WGS sequence"/>
</dbReference>
<dbReference type="Gene3D" id="3.30.710.10">
    <property type="entry name" value="Potassium Channel Kv1.1, Chain A"/>
    <property type="match status" value="1"/>
</dbReference>
<feature type="coiled-coil region" evidence="1">
    <location>
        <begin position="464"/>
        <end position="491"/>
    </location>
</feature>
<sequence>MHKKPLTSGLPLWEETEDRKVNSELADIVQSVSEAARSAEEMAELSKMVQKASEDLSSVSLTELRSDRFADAEKVSMKALSSATKQLSARLLASKGSQQQALKKLQTRLSSISKDIVSGREVLAKRAKLVEGKELLESEEKRLKSLEEAMASAQAVASLEEVTSGVLDDEKVEELSSVLDNARESLKVSAHVAARRRSTADGPLKAALQSLGERTAKAQSQLNAMLAASKAQRGRIQSAVKMREVKAKAELVEQLLDKVNETELPFLKGMEILPADEVAETVGAAEQAAEELEGAIVDARQFQASAAVDLKASLSADALKSFMKDVTEQSARVNAAAAQLLQFRKAHVARKKAAQRYEAESKVSELEKAVAELEDEAAGLLEGDLPEEELSLRSGEASAKVKSVQDAVAAARQLVFKCQRDGIEDFAAKLKDLQVRISQSNVTLGKAGKTIAGIELKFTAQRTRVEAVKALAEMEEQVERAQAACKPLLEDDAVAVLVDQYQQNVACALWKQMLEKGLGPERLFVEAGAKGGRLDADSLVNFLQAQATPTTKERRASLVARYATEEVSKGKGELVALRSKMQPKRARHRDEMMPRFKFLSTRAMPLLTQMPQEEEHGFDETLREWALMERVTLKFYAESEQDAEETTATPEADHDSVANGEGQTLQQEAASLDSNKKTKREFEVEARFLLSSPAFRSFVRHCQNKTIYLPDDDPDEFEMVLKFMTHARELPEIDPEKLVMLYGWYDKYEIRPLKPYLEKFILQTQIRRKADWDVLLTAHSLDMTDAVEDQVQMFLANEITAATVSYNSDHFNYLYQFVGVCGGSLDLAAFKKLLRRRFAVEHTAPLRSKGTTSQASPGDVFEAYTKVEGAEEVEGCLWPAGISGFLPVVHQGSKCLRQLTGLDAFWHWGDQEGRFSWRRWPRRCYRQQDLCCGCRCMLAERVVQESAESVRASAAKLEEKVKDFPASAKTSTDEVKAEVAKLLPKRQVPVAALSLLQKQMAMAKKNFAKVEAGVWGRGPC</sequence>
<feature type="coiled-coil region" evidence="1">
    <location>
        <begin position="356"/>
        <end position="383"/>
    </location>
</feature>
<gene>
    <name evidence="3" type="ORF">AK812_SmicGene15275</name>
</gene>
<evidence type="ECO:0008006" key="5">
    <source>
        <dbReference type="Google" id="ProtNLM"/>
    </source>
</evidence>
<dbReference type="EMBL" id="LSRX01000277">
    <property type="protein sequence ID" value="OLQ01948.1"/>
    <property type="molecule type" value="Genomic_DNA"/>
</dbReference>
<dbReference type="AlphaFoldDB" id="A0A1Q9E3F2"/>
<feature type="region of interest" description="Disordered" evidence="2">
    <location>
        <begin position="639"/>
        <end position="658"/>
    </location>
</feature>
<dbReference type="InterPro" id="IPR011333">
    <property type="entry name" value="SKP1/BTB/POZ_sf"/>
</dbReference>
<feature type="coiled-coil region" evidence="1">
    <location>
        <begin position="129"/>
        <end position="156"/>
    </location>
</feature>
<protein>
    <recommendedName>
        <fullName evidence="5">BTB domain-containing protein</fullName>
    </recommendedName>
</protein>
<organism evidence="3 4">
    <name type="scientific">Symbiodinium microadriaticum</name>
    <name type="common">Dinoflagellate</name>
    <name type="synonym">Zooxanthella microadriatica</name>
    <dbReference type="NCBI Taxonomy" id="2951"/>
    <lineage>
        <taxon>Eukaryota</taxon>
        <taxon>Sar</taxon>
        <taxon>Alveolata</taxon>
        <taxon>Dinophyceae</taxon>
        <taxon>Suessiales</taxon>
        <taxon>Symbiodiniaceae</taxon>
        <taxon>Symbiodinium</taxon>
    </lineage>
</organism>
<evidence type="ECO:0000256" key="2">
    <source>
        <dbReference type="SAM" id="MobiDB-lite"/>
    </source>
</evidence>
<accession>A0A1Q9E3F2</accession>